<dbReference type="PANTHER" id="PTHR39190:SF1">
    <property type="entry name" value="FLAGELLAR ASSEMBLY FACTOR FLIW"/>
    <property type="match status" value="1"/>
</dbReference>
<dbReference type="GO" id="GO:0005737">
    <property type="term" value="C:cytoplasm"/>
    <property type="evidence" value="ECO:0007669"/>
    <property type="project" value="UniProtKB-SubCell"/>
</dbReference>
<dbReference type="PANTHER" id="PTHR39190">
    <property type="entry name" value="FLAGELLAR ASSEMBLY FACTOR FLIW"/>
    <property type="match status" value="1"/>
</dbReference>
<comment type="similarity">
    <text evidence="4">Belongs to the FliW family.</text>
</comment>
<evidence type="ECO:0000256" key="1">
    <source>
        <dbReference type="ARBA" id="ARBA00022490"/>
    </source>
</evidence>
<comment type="function">
    <text evidence="4">Acts as an anti-CsrA protein, binds CsrA and prevents it from repressing translation of its target genes, one of which is flagellin. Binds to flagellin and participates in the assembly of the flagellum.</text>
</comment>
<evidence type="ECO:0000256" key="4">
    <source>
        <dbReference type="HAMAP-Rule" id="MF_01185"/>
    </source>
</evidence>
<protein>
    <recommendedName>
        <fullName evidence="4">Flagellar assembly factor FliW</fullName>
    </recommendedName>
</protein>
<keyword evidence="4" id="KW-0143">Chaperone</keyword>
<name>A0A494Z6M8_9BACI</name>
<reference evidence="5 6" key="1">
    <citation type="journal article" date="2015" name="Antonie Van Leeuwenhoek">
        <title>Oceanobacillus bengalensis sp. nov., a bacterium isolated from seawater of the Bay of Bengal.</title>
        <authorList>
            <person name="Yongchang O."/>
            <person name="Xiang W."/>
            <person name="Wang G."/>
        </authorList>
    </citation>
    <scope>NUCLEOTIDE SEQUENCE [LARGE SCALE GENOMIC DNA]</scope>
    <source>
        <strain evidence="5 6">MCCC 1K00260</strain>
    </source>
</reference>
<dbReference type="AlphaFoldDB" id="A0A494Z6M8"/>
<keyword evidence="2 4" id="KW-1005">Bacterial flagellum biogenesis</keyword>
<accession>A0A494Z6M8</accession>
<dbReference type="Gene3D" id="2.30.290.10">
    <property type="entry name" value="BH3618-like"/>
    <property type="match status" value="1"/>
</dbReference>
<evidence type="ECO:0000313" key="6">
    <source>
        <dbReference type="Proteomes" id="UP000281813"/>
    </source>
</evidence>
<dbReference type="NCBIfam" id="NF009793">
    <property type="entry name" value="PRK13285.1-1"/>
    <property type="match status" value="1"/>
</dbReference>
<evidence type="ECO:0000256" key="2">
    <source>
        <dbReference type="ARBA" id="ARBA00022795"/>
    </source>
</evidence>
<comment type="subcellular location">
    <subcellularLocation>
        <location evidence="4">Cytoplasm</location>
    </subcellularLocation>
</comment>
<dbReference type="SUPFAM" id="SSF141457">
    <property type="entry name" value="BH3618-like"/>
    <property type="match status" value="1"/>
</dbReference>
<gene>
    <name evidence="4" type="primary">fliW</name>
    <name evidence="5" type="ORF">D8M05_02100</name>
</gene>
<dbReference type="EMBL" id="RBZO01000002">
    <property type="protein sequence ID" value="RKQ18219.1"/>
    <property type="molecule type" value="Genomic_DNA"/>
</dbReference>
<sequence>MKMQTKYLGEIDIKEDKIIKFPTGIPGFLDETEFVLLDFPDNTFLQILQAVKTANTAFIVTNPFLIYQDYTFELDDSILEALKIRAVEDVITLSIATIRNPFEMSTLNLKAPIIINSKEMIGKQYIFGEEDYPIKASFVPPKVKKGVK</sequence>
<dbReference type="InterPro" id="IPR003775">
    <property type="entry name" value="Flagellar_assembly_factor_FliW"/>
</dbReference>
<organism evidence="5 6">
    <name type="scientific">Oceanobacillus bengalensis</name>
    <dbReference type="NCBI Taxonomy" id="1435466"/>
    <lineage>
        <taxon>Bacteria</taxon>
        <taxon>Bacillati</taxon>
        <taxon>Bacillota</taxon>
        <taxon>Bacilli</taxon>
        <taxon>Bacillales</taxon>
        <taxon>Bacillaceae</taxon>
        <taxon>Oceanobacillus</taxon>
    </lineage>
</organism>
<dbReference type="Pfam" id="PF02623">
    <property type="entry name" value="FliW"/>
    <property type="match status" value="1"/>
</dbReference>
<dbReference type="Proteomes" id="UP000281813">
    <property type="component" value="Unassembled WGS sequence"/>
</dbReference>
<keyword evidence="6" id="KW-1185">Reference proteome</keyword>
<dbReference type="RefSeq" id="WP_121128176.1">
    <property type="nucleotide sequence ID" value="NZ_JBHUFK010000006.1"/>
</dbReference>
<dbReference type="GO" id="GO:0006417">
    <property type="term" value="P:regulation of translation"/>
    <property type="evidence" value="ECO:0007669"/>
    <property type="project" value="UniProtKB-KW"/>
</dbReference>
<dbReference type="OrthoDB" id="9801235at2"/>
<comment type="subunit">
    <text evidence="4">Interacts with translational regulator CsrA and flagellin(s).</text>
</comment>
<dbReference type="GO" id="GO:0044780">
    <property type="term" value="P:bacterial-type flagellum assembly"/>
    <property type="evidence" value="ECO:0007669"/>
    <property type="project" value="UniProtKB-UniRule"/>
</dbReference>
<keyword evidence="3 4" id="KW-0810">Translation regulation</keyword>
<comment type="caution">
    <text evidence="5">The sequence shown here is derived from an EMBL/GenBank/DDBJ whole genome shotgun (WGS) entry which is preliminary data.</text>
</comment>
<keyword evidence="5" id="KW-0969">Cilium</keyword>
<dbReference type="HAMAP" id="MF_01185">
    <property type="entry name" value="FliW"/>
    <property type="match status" value="1"/>
</dbReference>
<dbReference type="InterPro" id="IPR024046">
    <property type="entry name" value="Flagellar_assmbl_FliW_dom_sf"/>
</dbReference>
<keyword evidence="5" id="KW-0966">Cell projection</keyword>
<evidence type="ECO:0000256" key="3">
    <source>
        <dbReference type="ARBA" id="ARBA00022845"/>
    </source>
</evidence>
<evidence type="ECO:0000313" key="5">
    <source>
        <dbReference type="EMBL" id="RKQ18219.1"/>
    </source>
</evidence>
<keyword evidence="5" id="KW-0282">Flagellum</keyword>
<keyword evidence="1 4" id="KW-0963">Cytoplasm</keyword>
<proteinExistence type="inferred from homology"/>